<accession>A0A834TC00</accession>
<dbReference type="AlphaFoldDB" id="A0A834TC00"/>
<dbReference type="EMBL" id="JAAIUW010000008">
    <property type="protein sequence ID" value="KAF7818087.1"/>
    <property type="molecule type" value="Genomic_DNA"/>
</dbReference>
<feature type="region of interest" description="Disordered" evidence="1">
    <location>
        <begin position="85"/>
        <end position="119"/>
    </location>
</feature>
<dbReference type="Proteomes" id="UP000634136">
    <property type="component" value="Unassembled WGS sequence"/>
</dbReference>
<comment type="caution">
    <text evidence="2">The sequence shown here is derived from an EMBL/GenBank/DDBJ whole genome shotgun (WGS) entry which is preliminary data.</text>
</comment>
<reference evidence="2" key="1">
    <citation type="submission" date="2020-09" db="EMBL/GenBank/DDBJ databases">
        <title>Genome-Enabled Discovery of Anthraquinone Biosynthesis in Senna tora.</title>
        <authorList>
            <person name="Kang S.-H."/>
            <person name="Pandey R.P."/>
            <person name="Lee C.-M."/>
            <person name="Sim J.-S."/>
            <person name="Jeong J.-T."/>
            <person name="Choi B.-S."/>
            <person name="Jung M."/>
            <person name="Ginzburg D."/>
            <person name="Zhao K."/>
            <person name="Won S.Y."/>
            <person name="Oh T.-J."/>
            <person name="Yu Y."/>
            <person name="Kim N.-H."/>
            <person name="Lee O.R."/>
            <person name="Lee T.-H."/>
            <person name="Bashyal P."/>
            <person name="Kim T.-S."/>
            <person name="Lee W.-H."/>
            <person name="Kawkins C."/>
            <person name="Kim C.-K."/>
            <person name="Kim J.S."/>
            <person name="Ahn B.O."/>
            <person name="Rhee S.Y."/>
            <person name="Sohng J.K."/>
        </authorList>
    </citation>
    <scope>NUCLEOTIDE SEQUENCE</scope>
    <source>
        <tissue evidence="2">Leaf</tissue>
    </source>
</reference>
<name>A0A834TC00_9FABA</name>
<keyword evidence="3" id="KW-1185">Reference proteome</keyword>
<evidence type="ECO:0000256" key="1">
    <source>
        <dbReference type="SAM" id="MobiDB-lite"/>
    </source>
</evidence>
<organism evidence="2 3">
    <name type="scientific">Senna tora</name>
    <dbReference type="NCBI Taxonomy" id="362788"/>
    <lineage>
        <taxon>Eukaryota</taxon>
        <taxon>Viridiplantae</taxon>
        <taxon>Streptophyta</taxon>
        <taxon>Embryophyta</taxon>
        <taxon>Tracheophyta</taxon>
        <taxon>Spermatophyta</taxon>
        <taxon>Magnoliopsida</taxon>
        <taxon>eudicotyledons</taxon>
        <taxon>Gunneridae</taxon>
        <taxon>Pentapetalae</taxon>
        <taxon>rosids</taxon>
        <taxon>fabids</taxon>
        <taxon>Fabales</taxon>
        <taxon>Fabaceae</taxon>
        <taxon>Caesalpinioideae</taxon>
        <taxon>Cassia clade</taxon>
        <taxon>Senna</taxon>
    </lineage>
</organism>
<gene>
    <name evidence="2" type="ORF">G2W53_023542</name>
</gene>
<protein>
    <submittedName>
        <fullName evidence="2">Uncharacterized protein</fullName>
    </submittedName>
</protein>
<evidence type="ECO:0000313" key="2">
    <source>
        <dbReference type="EMBL" id="KAF7818087.1"/>
    </source>
</evidence>
<sequence length="119" mass="13076">MNVEKEEDDDDEGLGWFRILLVNEEGKRMGVLRPSLTAAATKMAAAKVKLLSKSSAMVQGSIIEGESGAITEKTKIEMERVNRFHAHASSQPDDRSGLVNNRHSPVIPKISHHTNPDKS</sequence>
<proteinExistence type="predicted"/>
<evidence type="ECO:0000313" key="3">
    <source>
        <dbReference type="Proteomes" id="UP000634136"/>
    </source>
</evidence>